<accession>A0A8T9C539</accession>
<dbReference type="Gene3D" id="3.40.50.720">
    <property type="entry name" value="NAD(P)-binding Rossmann-like Domain"/>
    <property type="match status" value="1"/>
</dbReference>
<evidence type="ECO:0000259" key="3">
    <source>
        <dbReference type="Pfam" id="PF01370"/>
    </source>
</evidence>
<comment type="caution">
    <text evidence="4">The sequence shown here is derived from an EMBL/GenBank/DDBJ whole genome shotgun (WGS) entry which is preliminary data.</text>
</comment>
<organism evidence="4 5">
    <name type="scientific">Lachnellula suecica</name>
    <dbReference type="NCBI Taxonomy" id="602035"/>
    <lineage>
        <taxon>Eukaryota</taxon>
        <taxon>Fungi</taxon>
        <taxon>Dikarya</taxon>
        <taxon>Ascomycota</taxon>
        <taxon>Pezizomycotina</taxon>
        <taxon>Leotiomycetes</taxon>
        <taxon>Helotiales</taxon>
        <taxon>Lachnaceae</taxon>
        <taxon>Lachnellula</taxon>
    </lineage>
</organism>
<evidence type="ECO:0000313" key="4">
    <source>
        <dbReference type="EMBL" id="TVY80809.1"/>
    </source>
</evidence>
<dbReference type="CDD" id="cd05227">
    <property type="entry name" value="AR_SDR_e"/>
    <property type="match status" value="1"/>
</dbReference>
<dbReference type="InterPro" id="IPR001509">
    <property type="entry name" value="Epimerase_deHydtase"/>
</dbReference>
<dbReference type="GO" id="GO:0016616">
    <property type="term" value="F:oxidoreductase activity, acting on the CH-OH group of donors, NAD or NADP as acceptor"/>
    <property type="evidence" value="ECO:0007669"/>
    <property type="project" value="TreeGrafter"/>
</dbReference>
<dbReference type="InterPro" id="IPR050425">
    <property type="entry name" value="NAD(P)_dehydrat-like"/>
</dbReference>
<sequence>MSKRIILTGANGFVGSHILSRLLAAGHSVRSIVRSQAKASQVAADFPDYDGQHLDFGIVPDITTPGAFNEAVKSSPPFDILIHTASPFLYGAVSNNLDFLDPAIKGTLEVLKAVKEFAPSVMRVVLTSSCAAVINFAAPFASDPPKVYTEEDWNPITWEKALTGPANNGYQASKKFAEQAAWDFVQKGKPNFDLVTLTPPMIYGPLRHSIASVKQLNESNLRIYNLFVNSKEDAELPPNGLHIYTDVRDIALAHVKAATIPEASGQRFIICAGHVSSQEISDILRKSMPELKSRTPKGTPGAKVDPKLFTASSEKAKKVLGLTYKTKEETFVELAKQLLEIERNEKV</sequence>
<name>A0A8T9C539_9HELO</name>
<dbReference type="InterPro" id="IPR036291">
    <property type="entry name" value="NAD(P)-bd_dom_sf"/>
</dbReference>
<dbReference type="FunFam" id="3.40.50.720:FF:000191">
    <property type="entry name" value="Methylglyoxal reductase (NADPH-dependent)"/>
    <property type="match status" value="1"/>
</dbReference>
<dbReference type="AlphaFoldDB" id="A0A8T9C539"/>
<evidence type="ECO:0000313" key="5">
    <source>
        <dbReference type="Proteomes" id="UP000469558"/>
    </source>
</evidence>
<dbReference type="PANTHER" id="PTHR10366:SF564">
    <property type="entry name" value="STEROL-4-ALPHA-CARBOXYLATE 3-DEHYDROGENASE, DECARBOXYLATING"/>
    <property type="match status" value="1"/>
</dbReference>
<proteinExistence type="inferred from homology"/>
<dbReference type="PANTHER" id="PTHR10366">
    <property type="entry name" value="NAD DEPENDENT EPIMERASE/DEHYDRATASE"/>
    <property type="match status" value="1"/>
</dbReference>
<dbReference type="Pfam" id="PF01370">
    <property type="entry name" value="Epimerase"/>
    <property type="match status" value="1"/>
</dbReference>
<evidence type="ECO:0000256" key="1">
    <source>
        <dbReference type="ARBA" id="ARBA00023002"/>
    </source>
</evidence>
<comment type="similarity">
    <text evidence="2">Belongs to the NAD(P)-dependent epimerase/dehydratase family. Dihydroflavonol-4-reductase subfamily.</text>
</comment>
<dbReference type="SUPFAM" id="SSF51735">
    <property type="entry name" value="NAD(P)-binding Rossmann-fold domains"/>
    <property type="match status" value="1"/>
</dbReference>
<protein>
    <submittedName>
        <fullName evidence="4">Ketoreductase</fullName>
    </submittedName>
</protein>
<keyword evidence="1" id="KW-0560">Oxidoreductase</keyword>
<reference evidence="4 5" key="1">
    <citation type="submission" date="2018-05" db="EMBL/GenBank/DDBJ databases">
        <title>Genome sequencing and assembly of the regulated plant pathogen Lachnellula willkommii and related sister species for the development of diagnostic species identification markers.</title>
        <authorList>
            <person name="Giroux E."/>
            <person name="Bilodeau G."/>
        </authorList>
    </citation>
    <scope>NUCLEOTIDE SEQUENCE [LARGE SCALE GENOMIC DNA]</scope>
    <source>
        <strain evidence="4 5">CBS 268.59</strain>
    </source>
</reference>
<dbReference type="Proteomes" id="UP000469558">
    <property type="component" value="Unassembled WGS sequence"/>
</dbReference>
<feature type="domain" description="NAD-dependent epimerase/dehydratase" evidence="3">
    <location>
        <begin position="5"/>
        <end position="267"/>
    </location>
</feature>
<keyword evidence="5" id="KW-1185">Reference proteome</keyword>
<evidence type="ECO:0000256" key="2">
    <source>
        <dbReference type="ARBA" id="ARBA00023445"/>
    </source>
</evidence>
<dbReference type="OrthoDB" id="2735536at2759"/>
<gene>
    <name evidence="4" type="primary">azaE_0</name>
    <name evidence="4" type="ORF">LSUE1_G003261</name>
</gene>
<dbReference type="EMBL" id="QGMK01000606">
    <property type="protein sequence ID" value="TVY80809.1"/>
    <property type="molecule type" value="Genomic_DNA"/>
</dbReference>